<dbReference type="EMBL" id="CAJNOH010000534">
    <property type="protein sequence ID" value="CAF1068458.1"/>
    <property type="molecule type" value="Genomic_DNA"/>
</dbReference>
<dbReference type="Proteomes" id="UP000663874">
    <property type="component" value="Unassembled WGS sequence"/>
</dbReference>
<gene>
    <name evidence="7" type="ORF">FNK824_LOCUS18791</name>
    <name evidence="8" type="ORF">JBS370_LOCUS19696</name>
    <name evidence="5" type="ORF">JXQ802_LOCUS26881</name>
    <name evidence="6" type="ORF">OTI717_LOCUS16403</name>
    <name evidence="4" type="ORF">PYM288_LOCUS18027</name>
    <name evidence="1" type="ORF">RFH988_LOCUS9017</name>
    <name evidence="3" type="ORF">SEV965_LOCUS9479</name>
    <name evidence="2" type="ORF">ZHD862_LOCUS8211</name>
</gene>
<dbReference type="EMBL" id="CAJNOU010000371">
    <property type="protein sequence ID" value="CAF0975527.1"/>
    <property type="molecule type" value="Genomic_DNA"/>
</dbReference>
<evidence type="ECO:0000313" key="9">
    <source>
        <dbReference type="Proteomes" id="UP000663870"/>
    </source>
</evidence>
<evidence type="ECO:0000313" key="10">
    <source>
        <dbReference type="Proteomes" id="UP000663874"/>
    </source>
</evidence>
<dbReference type="Proteomes" id="UP000663864">
    <property type="component" value="Unassembled WGS sequence"/>
</dbReference>
<dbReference type="EMBL" id="CAJNOL010000956">
    <property type="protein sequence ID" value="CAF1249144.1"/>
    <property type="molecule type" value="Genomic_DNA"/>
</dbReference>
<dbReference type="OrthoDB" id="10035559at2759"/>
<dbReference type="EMBL" id="CAJNOT010000261">
    <property type="protein sequence ID" value="CAF0917535.1"/>
    <property type="molecule type" value="Genomic_DNA"/>
</dbReference>
<evidence type="ECO:0000313" key="4">
    <source>
        <dbReference type="EMBL" id="CAF1068458.1"/>
    </source>
</evidence>
<dbReference type="EMBL" id="CAJOBD010002387">
    <property type="protein sequence ID" value="CAF3878231.1"/>
    <property type="molecule type" value="Genomic_DNA"/>
</dbReference>
<organism evidence="7 10">
    <name type="scientific">Rotaria sordida</name>
    <dbReference type="NCBI Taxonomy" id="392033"/>
    <lineage>
        <taxon>Eukaryota</taxon>
        <taxon>Metazoa</taxon>
        <taxon>Spiralia</taxon>
        <taxon>Gnathifera</taxon>
        <taxon>Rotifera</taxon>
        <taxon>Eurotatoria</taxon>
        <taxon>Bdelloidea</taxon>
        <taxon>Philodinida</taxon>
        <taxon>Philodinidae</taxon>
        <taxon>Rotaria</taxon>
    </lineage>
</organism>
<evidence type="ECO:0000313" key="7">
    <source>
        <dbReference type="EMBL" id="CAF3866996.1"/>
    </source>
</evidence>
<protein>
    <submittedName>
        <fullName evidence="7">Uncharacterized protein</fullName>
    </submittedName>
</protein>
<dbReference type="AlphaFoldDB" id="A0A819FDU5"/>
<dbReference type="EMBL" id="CAJOAX010002040">
    <property type="protein sequence ID" value="CAF3766330.1"/>
    <property type="molecule type" value="Genomic_DNA"/>
</dbReference>
<evidence type="ECO:0000313" key="1">
    <source>
        <dbReference type="EMBL" id="CAF0901717.1"/>
    </source>
</evidence>
<reference evidence="7" key="1">
    <citation type="submission" date="2021-02" db="EMBL/GenBank/DDBJ databases">
        <authorList>
            <person name="Nowell W R."/>
        </authorList>
    </citation>
    <scope>NUCLEOTIDE SEQUENCE</scope>
</reference>
<dbReference type="Proteomes" id="UP000663889">
    <property type="component" value="Unassembled WGS sequence"/>
</dbReference>
<evidence type="ECO:0000313" key="2">
    <source>
        <dbReference type="EMBL" id="CAF0917535.1"/>
    </source>
</evidence>
<dbReference type="EMBL" id="CAJNOO010000313">
    <property type="protein sequence ID" value="CAF0901717.1"/>
    <property type="molecule type" value="Genomic_DNA"/>
</dbReference>
<sequence length="186" mass="21997">MQFPFWLTSPFLQRLLEKFVHHADEYIESNLIDVFSILVKYDYLSPFDSYVSRNFTQLTQYSLDDIVCCALIRSWFIILRKSNEHQIDHYHFACGSTITSKKLLTTVITQIPLSIGLKDQLLDNVIDFLFHDDYSDEIKMKARQLICHLSVDQSINKTSIEILDEEFRSILHWLEHPDEYLILDCD</sequence>
<dbReference type="Proteomes" id="UP000663870">
    <property type="component" value="Unassembled WGS sequence"/>
</dbReference>
<dbReference type="Proteomes" id="UP000663854">
    <property type="component" value="Unassembled WGS sequence"/>
</dbReference>
<evidence type="ECO:0000313" key="6">
    <source>
        <dbReference type="EMBL" id="CAF3766330.1"/>
    </source>
</evidence>
<proteinExistence type="predicted"/>
<comment type="caution">
    <text evidence="7">The sequence shown here is derived from an EMBL/GenBank/DDBJ whole genome shotgun (WGS) entry which is preliminary data.</text>
</comment>
<accession>A0A819FDU5</accession>
<evidence type="ECO:0000313" key="3">
    <source>
        <dbReference type="EMBL" id="CAF0975527.1"/>
    </source>
</evidence>
<dbReference type="EMBL" id="CAJOBE010003203">
    <property type="protein sequence ID" value="CAF3866996.1"/>
    <property type="molecule type" value="Genomic_DNA"/>
</dbReference>
<dbReference type="Proteomes" id="UP000663836">
    <property type="component" value="Unassembled WGS sequence"/>
</dbReference>
<name>A0A819FDU5_9BILA</name>
<dbReference type="Proteomes" id="UP000663823">
    <property type="component" value="Unassembled WGS sequence"/>
</dbReference>
<evidence type="ECO:0000313" key="5">
    <source>
        <dbReference type="EMBL" id="CAF1249144.1"/>
    </source>
</evidence>
<evidence type="ECO:0000313" key="8">
    <source>
        <dbReference type="EMBL" id="CAF3878231.1"/>
    </source>
</evidence>
<dbReference type="Proteomes" id="UP000663882">
    <property type="component" value="Unassembled WGS sequence"/>
</dbReference>
<keyword evidence="9" id="KW-1185">Reference proteome</keyword>